<sequence length="43" mass="4775">MPEGVLPPLETINGEGVTYELPIGVLARVKVLSMSCQREFFPR</sequence>
<dbReference type="Proteomes" id="UP000004014">
    <property type="component" value="Unassembled WGS sequence"/>
</dbReference>
<reference evidence="1 2" key="1">
    <citation type="submission" date="2011-03" db="EMBL/GenBank/DDBJ databases">
        <title>Deep-sequencing identification of multiple resistance mechanism for the high antibiotic-resistance strain Streptococcus suis R61.</title>
        <authorList>
            <person name="Hu P."/>
            <person name="Yang M."/>
            <person name="Jin M."/>
            <person name="Xiao J."/>
        </authorList>
    </citation>
    <scope>NUCLEOTIDE SEQUENCE [LARGE SCALE GENOMIC DNA]</scope>
    <source>
        <strain evidence="1 2">R61</strain>
    </source>
</reference>
<comment type="caution">
    <text evidence="1">The sequence shown here is derived from an EMBL/GenBank/DDBJ whole genome shotgun (WGS) entry which is preliminary data.</text>
</comment>
<dbReference type="AlphaFoldDB" id="A0AA87F8T8"/>
<organism evidence="1 2">
    <name type="scientific">Streptococcus suis R61</name>
    <dbReference type="NCBI Taxonomy" id="996306"/>
    <lineage>
        <taxon>Bacteria</taxon>
        <taxon>Bacillati</taxon>
        <taxon>Bacillota</taxon>
        <taxon>Bacilli</taxon>
        <taxon>Lactobacillales</taxon>
        <taxon>Streptococcaceae</taxon>
        <taxon>Streptococcus</taxon>
    </lineage>
</organism>
<evidence type="ECO:0000313" key="1">
    <source>
        <dbReference type="EMBL" id="EHC02844.1"/>
    </source>
</evidence>
<dbReference type="EMBL" id="AEYY01000038">
    <property type="protein sequence ID" value="EHC02844.1"/>
    <property type="molecule type" value="Genomic_DNA"/>
</dbReference>
<accession>A0AA87F8T8</accession>
<gene>
    <name evidence="1" type="ORF">SSUR61_1217</name>
</gene>
<protein>
    <submittedName>
        <fullName evidence="1">Uncharacterized protein</fullName>
    </submittedName>
</protein>
<evidence type="ECO:0000313" key="2">
    <source>
        <dbReference type="Proteomes" id="UP000004014"/>
    </source>
</evidence>
<name>A0AA87F8T8_STRSU</name>
<proteinExistence type="predicted"/>